<protein>
    <recommendedName>
        <fullName evidence="5">trimethyllysine dioxygenase</fullName>
        <ecNumber evidence="5">1.14.11.8</ecNumber>
    </recommendedName>
    <alternativeName>
        <fullName evidence="12">Epsilon-trimethyllysine 2-oxoglutarate dioxygenase</fullName>
    </alternativeName>
    <alternativeName>
        <fullName evidence="11">TML hydroxylase</fullName>
    </alternativeName>
    <alternativeName>
        <fullName evidence="13">TML-alpha-ketoglutarate dioxygenase</fullName>
    </alternativeName>
</protein>
<keyword evidence="6" id="KW-0479">Metal-binding</keyword>
<dbReference type="PANTHER" id="PTHR10696">
    <property type="entry name" value="GAMMA-BUTYROBETAINE HYDROXYLASE-RELATED"/>
    <property type="match status" value="1"/>
</dbReference>
<evidence type="ECO:0000256" key="7">
    <source>
        <dbReference type="ARBA" id="ARBA00022873"/>
    </source>
</evidence>
<evidence type="ECO:0000313" key="19">
    <source>
        <dbReference type="RefSeq" id="XP_030377712.1"/>
    </source>
</evidence>
<dbReference type="GO" id="GO:0005739">
    <property type="term" value="C:mitochondrion"/>
    <property type="evidence" value="ECO:0007669"/>
    <property type="project" value="TreeGrafter"/>
</dbReference>
<feature type="domain" description="Gamma-butyrobetaine hydroxylase-like N-terminal" evidence="17">
    <location>
        <begin position="9"/>
        <end position="74"/>
    </location>
</feature>
<dbReference type="Gene3D" id="3.30.2020.30">
    <property type="match status" value="1"/>
</dbReference>
<dbReference type="PANTHER" id="PTHR10696:SF51">
    <property type="entry name" value="TRIMETHYLLYSINE DIOXYGENASE, MITOCHONDRIAL"/>
    <property type="match status" value="1"/>
</dbReference>
<evidence type="ECO:0000256" key="11">
    <source>
        <dbReference type="ARBA" id="ARBA00030363"/>
    </source>
</evidence>
<dbReference type="Proteomes" id="UP000504634">
    <property type="component" value="Unplaced"/>
</dbReference>
<keyword evidence="9" id="KW-0560">Oxidoreductase</keyword>
<evidence type="ECO:0000256" key="1">
    <source>
        <dbReference type="ARBA" id="ARBA00001954"/>
    </source>
</evidence>
<keyword evidence="8" id="KW-0223">Dioxygenase</keyword>
<dbReference type="Pfam" id="PF06155">
    <property type="entry name" value="GBBH-like_N"/>
    <property type="match status" value="1"/>
</dbReference>
<comment type="pathway">
    <text evidence="3">Amine and polyamine biosynthesis; carnitine biosynthesis.</text>
</comment>
<accession>A0A6J2TRY4</accession>
<keyword evidence="7" id="KW-0124">Carnitine biosynthesis</keyword>
<gene>
    <name evidence="19" type="primary">LOC115626469</name>
</gene>
<dbReference type="Pfam" id="PF02668">
    <property type="entry name" value="TauD"/>
    <property type="match status" value="1"/>
</dbReference>
<dbReference type="RefSeq" id="XP_030377712.1">
    <property type="nucleotide sequence ID" value="XM_030521852.1"/>
</dbReference>
<sequence>MIELKHPKTGQILEVDDFWLRYHCRCVDCVDVDTQQRRYNLFDLPAAVKASKLSYKSEQQLLVEWSDGHKASYDIDNIFNSQLDALLHRRLNSTVHTPWTRSVIKRHEKDLRFPLSALINNDDVVKSLVTSLVRYGVAFIDEVPATSTMTELVIRRVFPIMKTIFGELWTDSDVKDPEGTPTTMPYRHPHTDNTFFCDAAGLLALHCTEHVNREGGEYFFVDGLHVVQELKRQNPKAYELLCRAQVAAEYLEPGQHHSYTAPIIRTDPVTGEFVQLSFNVCDRGMINTLPQSEMADFYASMRALLKIIKDEANRWMALLSPGTIAIFDNWRLVHGRLAYKGERTITGAYVLRTDFMSKARVLGIIE</sequence>
<evidence type="ECO:0000313" key="18">
    <source>
        <dbReference type="Proteomes" id="UP000504634"/>
    </source>
</evidence>
<dbReference type="OrthoDB" id="408743at2759"/>
<dbReference type="GO" id="GO:0045329">
    <property type="term" value="P:carnitine biosynthetic process"/>
    <property type="evidence" value="ECO:0007669"/>
    <property type="project" value="UniProtKB-UniPathway"/>
</dbReference>
<name>A0A6J2TRY4_DROLE</name>
<dbReference type="GO" id="GO:0050353">
    <property type="term" value="F:trimethyllysine dioxygenase activity"/>
    <property type="evidence" value="ECO:0007669"/>
    <property type="project" value="UniProtKB-EC"/>
</dbReference>
<evidence type="ECO:0000256" key="2">
    <source>
        <dbReference type="ARBA" id="ARBA00001961"/>
    </source>
</evidence>
<evidence type="ECO:0000256" key="6">
    <source>
        <dbReference type="ARBA" id="ARBA00022723"/>
    </source>
</evidence>
<dbReference type="InterPro" id="IPR042098">
    <property type="entry name" value="TauD-like_sf"/>
</dbReference>
<keyword evidence="18" id="KW-1185">Reference proteome</keyword>
<evidence type="ECO:0000256" key="10">
    <source>
        <dbReference type="ARBA" id="ARBA00023004"/>
    </source>
</evidence>
<organism evidence="18 19">
    <name type="scientific">Drosophila lebanonensis</name>
    <name type="common">Fruit fly</name>
    <name type="synonym">Scaptodrosophila lebanonensis</name>
    <dbReference type="NCBI Taxonomy" id="7225"/>
    <lineage>
        <taxon>Eukaryota</taxon>
        <taxon>Metazoa</taxon>
        <taxon>Ecdysozoa</taxon>
        <taxon>Arthropoda</taxon>
        <taxon>Hexapoda</taxon>
        <taxon>Insecta</taxon>
        <taxon>Pterygota</taxon>
        <taxon>Neoptera</taxon>
        <taxon>Endopterygota</taxon>
        <taxon>Diptera</taxon>
        <taxon>Brachycera</taxon>
        <taxon>Muscomorpha</taxon>
        <taxon>Ephydroidea</taxon>
        <taxon>Drosophilidae</taxon>
        <taxon>Scaptodrosophila</taxon>
    </lineage>
</organism>
<comment type="catalytic activity">
    <reaction evidence="15">
        <text>N(6),N(6),N(6)-trimethyl-L-lysine + 2-oxoglutarate + O2 = (3S)-3-hydroxy-N(6),N(6),N(6)-trimethyl-L-lysine + succinate + CO2</text>
        <dbReference type="Rhea" id="RHEA:14181"/>
        <dbReference type="ChEBI" id="CHEBI:15379"/>
        <dbReference type="ChEBI" id="CHEBI:16526"/>
        <dbReference type="ChEBI" id="CHEBI:16810"/>
        <dbReference type="ChEBI" id="CHEBI:30031"/>
        <dbReference type="ChEBI" id="CHEBI:58100"/>
        <dbReference type="ChEBI" id="CHEBI:141499"/>
        <dbReference type="EC" id="1.14.11.8"/>
    </reaction>
</comment>
<evidence type="ECO:0000256" key="3">
    <source>
        <dbReference type="ARBA" id="ARBA00005022"/>
    </source>
</evidence>
<evidence type="ECO:0000259" key="17">
    <source>
        <dbReference type="Pfam" id="PF06155"/>
    </source>
</evidence>
<evidence type="ECO:0000256" key="9">
    <source>
        <dbReference type="ARBA" id="ARBA00023002"/>
    </source>
</evidence>
<evidence type="ECO:0000256" key="8">
    <source>
        <dbReference type="ARBA" id="ARBA00022964"/>
    </source>
</evidence>
<comment type="function">
    <text evidence="14">Converts trimethyllysine (TML) into hydroxytrimethyllysine (HTML).</text>
</comment>
<evidence type="ECO:0000256" key="15">
    <source>
        <dbReference type="ARBA" id="ARBA00049334"/>
    </source>
</evidence>
<proteinExistence type="inferred from homology"/>
<dbReference type="GeneID" id="115626469"/>
<dbReference type="GO" id="GO:0046872">
    <property type="term" value="F:metal ion binding"/>
    <property type="evidence" value="ECO:0007669"/>
    <property type="project" value="UniProtKB-KW"/>
</dbReference>
<evidence type="ECO:0000256" key="4">
    <source>
        <dbReference type="ARBA" id="ARBA00008654"/>
    </source>
</evidence>
<comment type="cofactor">
    <cofactor evidence="2">
        <name>L-ascorbate</name>
        <dbReference type="ChEBI" id="CHEBI:38290"/>
    </cofactor>
</comment>
<dbReference type="InterPro" id="IPR010376">
    <property type="entry name" value="GBBH-like_N"/>
</dbReference>
<evidence type="ECO:0000256" key="13">
    <source>
        <dbReference type="ARBA" id="ARBA00032283"/>
    </source>
</evidence>
<evidence type="ECO:0000259" key="16">
    <source>
        <dbReference type="Pfam" id="PF02668"/>
    </source>
</evidence>
<comment type="similarity">
    <text evidence="4">Belongs to the gamma-BBH/TMLD family.</text>
</comment>
<comment type="cofactor">
    <cofactor evidence="1">
        <name>Fe(2+)</name>
        <dbReference type="ChEBI" id="CHEBI:29033"/>
    </cofactor>
</comment>
<dbReference type="AlphaFoldDB" id="A0A6J2TRY4"/>
<evidence type="ECO:0000256" key="5">
    <source>
        <dbReference type="ARBA" id="ARBA00012267"/>
    </source>
</evidence>
<dbReference type="InterPro" id="IPR050411">
    <property type="entry name" value="AlphaKG_dependent_hydroxylases"/>
</dbReference>
<evidence type="ECO:0000256" key="14">
    <source>
        <dbReference type="ARBA" id="ARBA00046008"/>
    </source>
</evidence>
<dbReference type="InterPro" id="IPR038492">
    <property type="entry name" value="GBBH-like_N_sf"/>
</dbReference>
<evidence type="ECO:0000256" key="12">
    <source>
        <dbReference type="ARBA" id="ARBA00031778"/>
    </source>
</evidence>
<reference evidence="19" key="1">
    <citation type="submission" date="2025-08" db="UniProtKB">
        <authorList>
            <consortium name="RefSeq"/>
        </authorList>
    </citation>
    <scope>IDENTIFICATION</scope>
    <source>
        <strain evidence="19">11010-0011.00</strain>
        <tissue evidence="19">Whole body</tissue>
    </source>
</reference>
<dbReference type="EC" id="1.14.11.8" evidence="5"/>
<dbReference type="SUPFAM" id="SSF51197">
    <property type="entry name" value="Clavaminate synthase-like"/>
    <property type="match status" value="1"/>
</dbReference>
<feature type="domain" description="TauD/TfdA-like" evidence="16">
    <location>
        <begin position="110"/>
        <end position="349"/>
    </location>
</feature>
<dbReference type="Gene3D" id="3.60.130.10">
    <property type="entry name" value="Clavaminate synthase-like"/>
    <property type="match status" value="1"/>
</dbReference>
<keyword evidence="10" id="KW-0408">Iron</keyword>
<dbReference type="UniPathway" id="UPA00118"/>
<dbReference type="InterPro" id="IPR003819">
    <property type="entry name" value="TauD/TfdA-like"/>
</dbReference>